<feature type="domain" description="ATP adenylyltransferase C-terminal" evidence="1">
    <location>
        <begin position="177"/>
        <end position="291"/>
    </location>
</feature>
<dbReference type="InterPro" id="IPR045759">
    <property type="entry name" value="Ap4A_phos1/2_N"/>
</dbReference>
<evidence type="ECO:0000259" key="2">
    <source>
        <dbReference type="Pfam" id="PF19327"/>
    </source>
</evidence>
<dbReference type="Pfam" id="PF19327">
    <property type="entry name" value="Ap4A_phos_N"/>
    <property type="match status" value="1"/>
</dbReference>
<reference evidence="3" key="1">
    <citation type="submission" date="2021-05" db="EMBL/GenBank/DDBJ databases">
        <authorList>
            <person name="Khan N."/>
        </authorList>
    </citation>
    <scope>NUCLEOTIDE SEQUENCE</scope>
</reference>
<dbReference type="GO" id="GO:0003877">
    <property type="term" value="F:ATP:ADP adenylyltransferase activity"/>
    <property type="evidence" value="ECO:0007669"/>
    <property type="project" value="InterPro"/>
</dbReference>
<accession>A0A8J2IMX9</accession>
<comment type="caution">
    <text evidence="3">The sequence shown here is derived from an EMBL/GenBank/DDBJ whole genome shotgun (WGS) entry which is preliminary data.</text>
</comment>
<dbReference type="PANTHER" id="PTHR38420">
    <property type="entry name" value="AP-4-A PHOSPHORYLASE II"/>
    <property type="match status" value="1"/>
</dbReference>
<sequence>MTESTVLQKFDSLIEQNLVFYDEEQQIIEHVDNGLKFQFILTSALSKKPTFQTNAPKPERHINILARNRDGSDIETADYEMCRVGETHFLAANKFCYARPHLMLLTLDGHKRQYQALNLDDWQALHSVLRGQTDDYVAFYNCGQDGGCSRLHKHMQLIPKPKDSFAAFLDEEDGVEPSVPFQWFYHRFDSANVTPEDLFGIYNELLQKATAVGAGLSENATRLPHGAAIPHNILVTNKWMVVLPRRRAAVNKEAGANALGMIGVIAVATQKEIDNCINIGPSKALGELGVPKKALTT</sequence>
<dbReference type="GO" id="GO:0009117">
    <property type="term" value="P:nucleotide metabolic process"/>
    <property type="evidence" value="ECO:0007669"/>
    <property type="project" value="InterPro"/>
</dbReference>
<evidence type="ECO:0000259" key="1">
    <source>
        <dbReference type="Pfam" id="PF09830"/>
    </source>
</evidence>
<proteinExistence type="predicted"/>
<name>A0A8J2IMX9_FUSEQ</name>
<dbReference type="EMBL" id="CAJSTJ010000136">
    <property type="protein sequence ID" value="CAG7560565.1"/>
    <property type="molecule type" value="Genomic_DNA"/>
</dbReference>
<dbReference type="AlphaFoldDB" id="A0A8J2IMX9"/>
<evidence type="ECO:0000313" key="4">
    <source>
        <dbReference type="Proteomes" id="UP000693738"/>
    </source>
</evidence>
<dbReference type="GO" id="GO:0005524">
    <property type="term" value="F:ATP binding"/>
    <property type="evidence" value="ECO:0007669"/>
    <property type="project" value="InterPro"/>
</dbReference>
<dbReference type="Pfam" id="PF09830">
    <property type="entry name" value="ATP_transf"/>
    <property type="match status" value="1"/>
</dbReference>
<feature type="domain" description="Ap4A phosphorylase 1/2 N-terminal" evidence="2">
    <location>
        <begin position="75"/>
        <end position="162"/>
    </location>
</feature>
<dbReference type="PANTHER" id="PTHR38420:SF1">
    <property type="entry name" value="PUTATIVE (AFU_ORTHOLOGUE AFUA_5G14690)-RELATED"/>
    <property type="match status" value="1"/>
</dbReference>
<protein>
    <recommendedName>
        <fullName evidence="5">ATP adenylyltransferase</fullName>
    </recommendedName>
</protein>
<organism evidence="3 4">
    <name type="scientific">Fusarium equiseti</name>
    <name type="common">Fusarium scirpi</name>
    <dbReference type="NCBI Taxonomy" id="61235"/>
    <lineage>
        <taxon>Eukaryota</taxon>
        <taxon>Fungi</taxon>
        <taxon>Dikarya</taxon>
        <taxon>Ascomycota</taxon>
        <taxon>Pezizomycotina</taxon>
        <taxon>Sordariomycetes</taxon>
        <taxon>Hypocreomycetidae</taxon>
        <taxon>Hypocreales</taxon>
        <taxon>Nectriaceae</taxon>
        <taxon>Fusarium</taxon>
        <taxon>Fusarium incarnatum-equiseti species complex</taxon>
    </lineage>
</organism>
<dbReference type="InterPro" id="IPR009163">
    <property type="entry name" value="Ap4A_phos1/2"/>
</dbReference>
<evidence type="ECO:0008006" key="5">
    <source>
        <dbReference type="Google" id="ProtNLM"/>
    </source>
</evidence>
<evidence type="ECO:0000313" key="3">
    <source>
        <dbReference type="EMBL" id="CAG7560565.1"/>
    </source>
</evidence>
<dbReference type="InterPro" id="IPR019200">
    <property type="entry name" value="ATP_adenylylTrfase_C"/>
</dbReference>
<gene>
    <name evidence="3" type="ORF">FEQUK3_LOCUS6271</name>
</gene>
<dbReference type="Proteomes" id="UP000693738">
    <property type="component" value="Unassembled WGS sequence"/>
</dbReference>